<dbReference type="PANTHER" id="PTHR18919">
    <property type="entry name" value="ACETYL-COA C-ACYLTRANSFERASE"/>
    <property type="match status" value="1"/>
</dbReference>
<keyword evidence="11" id="KW-1185">Reference proteome</keyword>
<evidence type="ECO:0000313" key="10">
    <source>
        <dbReference type="EMBL" id="TDG78620.1"/>
    </source>
</evidence>
<evidence type="ECO:0000256" key="6">
    <source>
        <dbReference type="PIRSR" id="PIRSR000429-1"/>
    </source>
</evidence>
<dbReference type="InterPro" id="IPR002155">
    <property type="entry name" value="Thiolase"/>
</dbReference>
<evidence type="ECO:0000256" key="4">
    <source>
        <dbReference type="ARBA" id="ARBA00023315"/>
    </source>
</evidence>
<dbReference type="InterPro" id="IPR020613">
    <property type="entry name" value="Thiolase_CS"/>
</dbReference>
<dbReference type="PIRSF" id="PIRSF000429">
    <property type="entry name" value="Ac-CoA_Ac_transf"/>
    <property type="match status" value="1"/>
</dbReference>
<protein>
    <recommendedName>
        <fullName evidence="2">acetyl-CoA C-acetyltransferase</fullName>
        <ecNumber evidence="2">2.3.1.9</ecNumber>
    </recommendedName>
    <alternativeName>
        <fullName evidence="5">Acetoacetyl-CoA thiolase</fullName>
    </alternativeName>
</protein>
<sequence length="387" mass="40532">MESVVILSAVRTPIGKLGGVLSGLNAVQLGSVVADEAIKRAAISPTQIEQVIFGNVLQAGSGQNVARQIERAVNIPDTSTAMTINQVCGSGLKAVRLGQAAIMMGDADVVLVGGTESMSNAPFIAPHVRFGHKFGQVPFYDSAEHDGLEDAFSKKPMGITAENVADQFHVSRETQDAFSLQSHQKAVAARDSGNFKAEIVPVKVGDSFVHDDEAIRDNTSMEALANLKPVFKENGTVTAGNAAGLNDGASALILMKESRATELGLPYLAKITGYAEVGINPDIMGYAPYYAITKLAQKMNHPVADFNRVEINEAFASQSAAVIRDLKLDAAKVNVNGGAIALGHPLGDSGARILTTLIHNLINDNLQTGVASLCIGGGMGIAMAISR</sequence>
<dbReference type="InterPro" id="IPR020617">
    <property type="entry name" value="Thiolase_C"/>
</dbReference>
<dbReference type="Proteomes" id="UP000294854">
    <property type="component" value="Unassembled WGS sequence"/>
</dbReference>
<dbReference type="EMBL" id="PUFO01000034">
    <property type="protein sequence ID" value="TDG78620.1"/>
    <property type="molecule type" value="Genomic_DNA"/>
</dbReference>
<comment type="similarity">
    <text evidence="1 7">Belongs to the thiolase-like superfamily. Thiolase family.</text>
</comment>
<feature type="active site" description="Proton acceptor" evidence="6">
    <location>
        <position position="374"/>
    </location>
</feature>
<feature type="active site" description="Acyl-thioester intermediate" evidence="6">
    <location>
        <position position="88"/>
    </location>
</feature>
<dbReference type="EC" id="2.3.1.9" evidence="2"/>
<dbReference type="CDD" id="cd00751">
    <property type="entry name" value="thiolase"/>
    <property type="match status" value="1"/>
</dbReference>
<evidence type="ECO:0000256" key="7">
    <source>
        <dbReference type="RuleBase" id="RU003557"/>
    </source>
</evidence>
<evidence type="ECO:0000256" key="1">
    <source>
        <dbReference type="ARBA" id="ARBA00010982"/>
    </source>
</evidence>
<evidence type="ECO:0000259" key="8">
    <source>
        <dbReference type="Pfam" id="PF00108"/>
    </source>
</evidence>
<dbReference type="PROSITE" id="PS00098">
    <property type="entry name" value="THIOLASE_1"/>
    <property type="match status" value="1"/>
</dbReference>
<dbReference type="InterPro" id="IPR020610">
    <property type="entry name" value="Thiolase_AS"/>
</dbReference>
<feature type="domain" description="Thiolase N-terminal" evidence="8">
    <location>
        <begin position="4"/>
        <end position="258"/>
    </location>
</feature>
<gene>
    <name evidence="10" type="ORF">C5L31_001646</name>
</gene>
<dbReference type="GO" id="GO:0003985">
    <property type="term" value="F:acetyl-CoA C-acetyltransferase activity"/>
    <property type="evidence" value="ECO:0007669"/>
    <property type="project" value="UniProtKB-EC"/>
</dbReference>
<evidence type="ECO:0000256" key="3">
    <source>
        <dbReference type="ARBA" id="ARBA00022679"/>
    </source>
</evidence>
<dbReference type="AlphaFoldDB" id="A0A4R5NPN1"/>
<name>A0A4R5NPN1_9LACO</name>
<dbReference type="STRING" id="1122149.FD44_GL000687"/>
<dbReference type="Pfam" id="PF00108">
    <property type="entry name" value="Thiolase_N"/>
    <property type="match status" value="1"/>
</dbReference>
<feature type="domain" description="Thiolase C-terminal" evidence="9">
    <location>
        <begin position="266"/>
        <end position="386"/>
    </location>
</feature>
<reference evidence="10 11" key="1">
    <citation type="journal article" date="2019" name="Appl. Microbiol. Biotechnol.">
        <title>Uncovering carbohydrate metabolism through a genotype-phenotype association study of 56 lactic acid bacteria genomes.</title>
        <authorList>
            <person name="Buron-Moles G."/>
            <person name="Chailyan A."/>
            <person name="Dolejs I."/>
            <person name="Forster J."/>
            <person name="Miks M.H."/>
        </authorList>
    </citation>
    <scope>NUCLEOTIDE SEQUENCE [LARGE SCALE GENOMIC DNA]</scope>
    <source>
        <strain evidence="10 11">ATCC 49373</strain>
    </source>
</reference>
<feature type="active site" description="Proton acceptor" evidence="6">
    <location>
        <position position="344"/>
    </location>
</feature>
<evidence type="ECO:0000259" key="9">
    <source>
        <dbReference type="Pfam" id="PF02803"/>
    </source>
</evidence>
<comment type="caution">
    <text evidence="10">The sequence shown here is derived from an EMBL/GenBank/DDBJ whole genome shotgun (WGS) entry which is preliminary data.</text>
</comment>
<dbReference type="Gene3D" id="3.40.47.10">
    <property type="match status" value="2"/>
</dbReference>
<dbReference type="SUPFAM" id="SSF53901">
    <property type="entry name" value="Thiolase-like"/>
    <property type="match status" value="2"/>
</dbReference>
<dbReference type="NCBIfam" id="TIGR01930">
    <property type="entry name" value="AcCoA-C-Actrans"/>
    <property type="match status" value="1"/>
</dbReference>
<organism evidence="10 11">
    <name type="scientific">Secundilactobacillus malefermentans</name>
    <dbReference type="NCBI Taxonomy" id="176292"/>
    <lineage>
        <taxon>Bacteria</taxon>
        <taxon>Bacillati</taxon>
        <taxon>Bacillota</taxon>
        <taxon>Bacilli</taxon>
        <taxon>Lactobacillales</taxon>
        <taxon>Lactobacillaceae</taxon>
        <taxon>Secundilactobacillus</taxon>
    </lineage>
</organism>
<proteinExistence type="inferred from homology"/>
<keyword evidence="3 7" id="KW-0808">Transferase</keyword>
<evidence type="ECO:0000256" key="2">
    <source>
        <dbReference type="ARBA" id="ARBA00012705"/>
    </source>
</evidence>
<accession>A0A4R5NPN1</accession>
<dbReference type="PROSITE" id="PS00737">
    <property type="entry name" value="THIOLASE_2"/>
    <property type="match status" value="1"/>
</dbReference>
<dbReference type="Pfam" id="PF02803">
    <property type="entry name" value="Thiolase_C"/>
    <property type="match status" value="1"/>
</dbReference>
<dbReference type="InterPro" id="IPR016039">
    <property type="entry name" value="Thiolase-like"/>
</dbReference>
<keyword evidence="4 7" id="KW-0012">Acyltransferase</keyword>
<dbReference type="OrthoDB" id="9764892at2"/>
<dbReference type="InterPro" id="IPR020615">
    <property type="entry name" value="Thiolase_acyl_enz_int_AS"/>
</dbReference>
<dbReference type="RefSeq" id="WP_010618972.1">
    <property type="nucleotide sequence ID" value="NZ_CP042371.1"/>
</dbReference>
<dbReference type="PANTHER" id="PTHR18919:SF107">
    <property type="entry name" value="ACETYL-COA ACETYLTRANSFERASE, CYTOSOLIC"/>
    <property type="match status" value="1"/>
</dbReference>
<dbReference type="FunFam" id="3.40.47.10:FF:000010">
    <property type="entry name" value="Acetyl-CoA acetyltransferase (Thiolase)"/>
    <property type="match status" value="1"/>
</dbReference>
<evidence type="ECO:0000256" key="5">
    <source>
        <dbReference type="ARBA" id="ARBA00030755"/>
    </source>
</evidence>
<dbReference type="PROSITE" id="PS00099">
    <property type="entry name" value="THIOLASE_3"/>
    <property type="match status" value="1"/>
</dbReference>
<dbReference type="InterPro" id="IPR020616">
    <property type="entry name" value="Thiolase_N"/>
</dbReference>
<evidence type="ECO:0000313" key="11">
    <source>
        <dbReference type="Proteomes" id="UP000294854"/>
    </source>
</evidence>